<dbReference type="InterPro" id="IPR005654">
    <property type="entry name" value="ATPase_AFG1-like"/>
</dbReference>
<accession>A9UYM8</accession>
<feature type="transmembrane region" description="Helical" evidence="4">
    <location>
        <begin position="82"/>
        <end position="101"/>
    </location>
</feature>
<gene>
    <name evidence="5" type="ORF">MONBRDRAFT_25180</name>
</gene>
<dbReference type="GO" id="GO:0016887">
    <property type="term" value="F:ATP hydrolysis activity"/>
    <property type="evidence" value="ECO:0000318"/>
    <property type="project" value="GO_Central"/>
</dbReference>
<dbReference type="GO" id="GO:0005524">
    <property type="term" value="F:ATP binding"/>
    <property type="evidence" value="ECO:0007669"/>
    <property type="project" value="UniProtKB-KW"/>
</dbReference>
<dbReference type="Gene3D" id="3.40.50.300">
    <property type="entry name" value="P-loop containing nucleotide triphosphate hydrolases"/>
    <property type="match status" value="1"/>
</dbReference>
<dbReference type="SUPFAM" id="SSF52540">
    <property type="entry name" value="P-loop containing nucleoside triphosphate hydrolases"/>
    <property type="match status" value="1"/>
</dbReference>
<dbReference type="GeneID" id="5890724"/>
<dbReference type="GO" id="GO:0005739">
    <property type="term" value="C:mitochondrion"/>
    <property type="evidence" value="ECO:0000318"/>
    <property type="project" value="GO_Central"/>
</dbReference>
<evidence type="ECO:0000313" key="6">
    <source>
        <dbReference type="Proteomes" id="UP000001357"/>
    </source>
</evidence>
<dbReference type="NCBIfam" id="NF040713">
    <property type="entry name" value="ZapE"/>
    <property type="match status" value="1"/>
</dbReference>
<evidence type="ECO:0000313" key="5">
    <source>
        <dbReference type="EMBL" id="EDQ89491.1"/>
    </source>
</evidence>
<dbReference type="AlphaFoldDB" id="A9UYM8"/>
<feature type="transmembrane region" description="Helical" evidence="4">
    <location>
        <begin position="56"/>
        <end position="76"/>
    </location>
</feature>
<dbReference type="EMBL" id="CH991550">
    <property type="protein sequence ID" value="EDQ89491.1"/>
    <property type="molecule type" value="Genomic_DNA"/>
</dbReference>
<evidence type="ECO:0000256" key="1">
    <source>
        <dbReference type="ARBA" id="ARBA00010322"/>
    </source>
</evidence>
<name>A9UYM8_MONBE</name>
<dbReference type="PANTHER" id="PTHR12169:SF6">
    <property type="entry name" value="AFG1-LIKE ATPASE"/>
    <property type="match status" value="1"/>
</dbReference>
<feature type="transmembrane region" description="Helical" evidence="4">
    <location>
        <begin position="121"/>
        <end position="143"/>
    </location>
</feature>
<dbReference type="InParanoid" id="A9UYM8"/>
<dbReference type="InterPro" id="IPR027417">
    <property type="entry name" value="P-loop_NTPase"/>
</dbReference>
<dbReference type="KEGG" id="mbr:MONBRDRAFT_25180"/>
<dbReference type="InterPro" id="IPR036938">
    <property type="entry name" value="PAP2/HPO_sf"/>
</dbReference>
<evidence type="ECO:0000256" key="3">
    <source>
        <dbReference type="ARBA" id="ARBA00022840"/>
    </source>
</evidence>
<organism evidence="5 6">
    <name type="scientific">Monosiga brevicollis</name>
    <name type="common">Choanoflagellate</name>
    <dbReference type="NCBI Taxonomy" id="81824"/>
    <lineage>
        <taxon>Eukaryota</taxon>
        <taxon>Choanoflagellata</taxon>
        <taxon>Craspedida</taxon>
        <taxon>Salpingoecidae</taxon>
        <taxon>Monosiga</taxon>
    </lineage>
</organism>
<sequence length="716" mass="80929">MVKDRAQSASMAAAPDSLLRRVVGFDQQISRALYYRTWASEGAQPIIRYSTKFLEYSGHGVPWFILVAFLLSIEIFPELPSWVPANLFVALIGDLLAAATIKAIVRRSRPNYNESGRHHVLDVLAGAIIGFAVAQVIAAFFWGQALRAVPARKREDAKTLRATRRHQATRVGPLAAYYQRVEEQHLRLDHAQVVAGQHLQRLHDELSRYTPPLLGDYDAHVRLECKRARQRQQRQLLEDHERQMDELYGFAGAEKARHMSSEAAMLPSLKEPPQGVYLWGPVGCGKSMLMDLFFAGAPVQDDRKLRIHFHSFMRDVLAHLHRLSLNCTSTQRATYNDNLIQLIAKGIAQQAYVLCFDEMQVPDVATAGILYRLFQHLQDYGVVVVATSNRPPAELYNGHFREALFEPFVRILEERTEVLKVEGEADYRVLMRGGASAVEGTRAAFLDPYCFGQHARRDLWETWELATEGQAHAHDSGMQQISVATVPVLGRDVVIPRASDDRQAYFTFQELCAAPLGPADYLAIARQFQAVFLEGVPRLSMSTRNEARRLISLVDALYECKTKLYASFDIALERLFVDVEDPEGDRFEIMHGEMMAQIFYDLGMDETRRHDASPFQSNLFSGEEEIFASKRCISRLQEMQSPMYGTSDHQAKLGFVELDPGALDYGLEVAASAPSADAVTQPRADRRNKPKFGAKHFWGAGWWESILERRTQKKDS</sequence>
<proteinExistence type="inferred from homology"/>
<keyword evidence="4" id="KW-0812">Transmembrane</keyword>
<dbReference type="Proteomes" id="UP000001357">
    <property type="component" value="Unassembled WGS sequence"/>
</dbReference>
<dbReference type="Pfam" id="PF03969">
    <property type="entry name" value="AFG1_ATPase"/>
    <property type="match status" value="1"/>
</dbReference>
<dbReference type="eggNOG" id="KOG2383">
    <property type="taxonomic scope" value="Eukaryota"/>
</dbReference>
<dbReference type="SUPFAM" id="SSF48317">
    <property type="entry name" value="Acid phosphatase/Vanadium-dependent haloperoxidase"/>
    <property type="match status" value="1"/>
</dbReference>
<evidence type="ECO:0000256" key="4">
    <source>
        <dbReference type="SAM" id="Phobius"/>
    </source>
</evidence>
<evidence type="ECO:0008006" key="7">
    <source>
        <dbReference type="Google" id="ProtNLM"/>
    </source>
</evidence>
<dbReference type="PANTHER" id="PTHR12169">
    <property type="entry name" value="ATPASE N2B"/>
    <property type="match status" value="1"/>
</dbReference>
<dbReference type="OMA" id="YSEINRW"/>
<evidence type="ECO:0000256" key="2">
    <source>
        <dbReference type="ARBA" id="ARBA00022741"/>
    </source>
</evidence>
<comment type="similarity">
    <text evidence="1">Belongs to the AFG1 ATPase family.</text>
</comment>
<keyword evidence="6" id="KW-1185">Reference proteome</keyword>
<reference evidence="5 6" key="1">
    <citation type="journal article" date="2008" name="Nature">
        <title>The genome of the choanoflagellate Monosiga brevicollis and the origin of metazoans.</title>
        <authorList>
            <consortium name="JGI Sequencing"/>
            <person name="King N."/>
            <person name="Westbrook M.J."/>
            <person name="Young S.L."/>
            <person name="Kuo A."/>
            <person name="Abedin M."/>
            <person name="Chapman J."/>
            <person name="Fairclough S."/>
            <person name="Hellsten U."/>
            <person name="Isogai Y."/>
            <person name="Letunic I."/>
            <person name="Marr M."/>
            <person name="Pincus D."/>
            <person name="Putnam N."/>
            <person name="Rokas A."/>
            <person name="Wright K.J."/>
            <person name="Zuzow R."/>
            <person name="Dirks W."/>
            <person name="Good M."/>
            <person name="Goodstein D."/>
            <person name="Lemons D."/>
            <person name="Li W."/>
            <person name="Lyons J.B."/>
            <person name="Morris A."/>
            <person name="Nichols S."/>
            <person name="Richter D.J."/>
            <person name="Salamov A."/>
            <person name="Bork P."/>
            <person name="Lim W.A."/>
            <person name="Manning G."/>
            <person name="Miller W.T."/>
            <person name="McGinnis W."/>
            <person name="Shapiro H."/>
            <person name="Tjian R."/>
            <person name="Grigoriev I.V."/>
            <person name="Rokhsar D."/>
        </authorList>
    </citation>
    <scope>NUCLEOTIDE SEQUENCE [LARGE SCALE GENOMIC DNA]</scope>
    <source>
        <strain evidence="6">MX1 / ATCC 50154</strain>
    </source>
</reference>
<keyword evidence="3" id="KW-0067">ATP-binding</keyword>
<dbReference type="RefSeq" id="XP_001745520.1">
    <property type="nucleotide sequence ID" value="XM_001745468.1"/>
</dbReference>
<dbReference type="FunFam" id="3.40.50.300:FF:004181">
    <property type="entry name" value="Predicted protein"/>
    <property type="match status" value="1"/>
</dbReference>
<dbReference type="GO" id="GO:0005737">
    <property type="term" value="C:cytoplasm"/>
    <property type="evidence" value="ECO:0000318"/>
    <property type="project" value="GO_Central"/>
</dbReference>
<protein>
    <recommendedName>
        <fullName evidence="7">AAA+ ATPase domain-containing protein</fullName>
    </recommendedName>
</protein>
<keyword evidence="4" id="KW-0472">Membrane</keyword>
<keyword evidence="2" id="KW-0547">Nucleotide-binding</keyword>
<keyword evidence="4" id="KW-1133">Transmembrane helix</keyword>